<gene>
    <name evidence="1" type="ORF">ERS852580_03305</name>
    <name evidence="2" type="ORF">PNE45_01120</name>
</gene>
<dbReference type="Proteomes" id="UP000095673">
    <property type="component" value="Unassembled WGS sequence"/>
</dbReference>
<reference evidence="2" key="2">
    <citation type="submission" date="2023-01" db="EMBL/GenBank/DDBJ databases">
        <title>Human gut microbiome strain richness.</title>
        <authorList>
            <person name="Chen-Liaw A."/>
        </authorList>
    </citation>
    <scope>NUCLEOTIDE SEQUENCE</scope>
    <source>
        <strain evidence="2">1001283st1_D2_1001283B150209_150212</strain>
    </source>
</reference>
<accession>A0A173VMY5</accession>
<name>A0A173VMY5_9FIRM</name>
<evidence type="ECO:0000313" key="3">
    <source>
        <dbReference type="Proteomes" id="UP000095673"/>
    </source>
</evidence>
<sequence length="42" mass="4899">MEQELTVEELIALINSQKGDFIIRIEFGEEADSCDREERLQT</sequence>
<evidence type="ECO:0000313" key="1">
    <source>
        <dbReference type="EMBL" id="CUN28702.1"/>
    </source>
</evidence>
<dbReference type="AlphaFoldDB" id="A0A173VMY5"/>
<dbReference type="RefSeq" id="WP_008116427.1">
    <property type="nucleotide sequence ID" value="NZ_CYXM01000023.1"/>
</dbReference>
<evidence type="ECO:0000313" key="2">
    <source>
        <dbReference type="EMBL" id="MDB8016635.1"/>
    </source>
</evidence>
<dbReference type="EMBL" id="JAQLYE010000001">
    <property type="protein sequence ID" value="MDB8016635.1"/>
    <property type="molecule type" value="Genomic_DNA"/>
</dbReference>
<proteinExistence type="predicted"/>
<reference evidence="1 3" key="1">
    <citation type="submission" date="2015-09" db="EMBL/GenBank/DDBJ databases">
        <authorList>
            <consortium name="Pathogen Informatics"/>
        </authorList>
    </citation>
    <scope>NUCLEOTIDE SEQUENCE [LARGE SCALE GENOMIC DNA]</scope>
    <source>
        <strain evidence="1 3">2789STDY5834968</strain>
    </source>
</reference>
<dbReference type="EMBL" id="CYXM01000023">
    <property type="protein sequence ID" value="CUN28702.1"/>
    <property type="molecule type" value="Genomic_DNA"/>
</dbReference>
<protein>
    <submittedName>
        <fullName evidence="1">Uncharacterized protein</fullName>
    </submittedName>
</protein>
<organism evidence="1 3">
    <name type="scientific">Agathobacter rectalis</name>
    <dbReference type="NCBI Taxonomy" id="39491"/>
    <lineage>
        <taxon>Bacteria</taxon>
        <taxon>Bacillati</taxon>
        <taxon>Bacillota</taxon>
        <taxon>Clostridia</taxon>
        <taxon>Lachnospirales</taxon>
        <taxon>Lachnospiraceae</taxon>
        <taxon>Agathobacter</taxon>
    </lineage>
</organism>
<dbReference type="Proteomes" id="UP001212823">
    <property type="component" value="Unassembled WGS sequence"/>
</dbReference>